<keyword evidence="3" id="KW-1185">Reference proteome</keyword>
<dbReference type="EMBL" id="JACXVP010000005">
    <property type="protein sequence ID" value="KAG5605334.1"/>
    <property type="molecule type" value="Genomic_DNA"/>
</dbReference>
<feature type="domain" description="PPM-type phosphatase" evidence="1">
    <location>
        <begin position="9"/>
        <end position="55"/>
    </location>
</feature>
<evidence type="ECO:0000259" key="1">
    <source>
        <dbReference type="Pfam" id="PF00481"/>
    </source>
</evidence>
<dbReference type="InterPro" id="IPR036457">
    <property type="entry name" value="PPM-type-like_dom_sf"/>
</dbReference>
<evidence type="ECO:0000313" key="3">
    <source>
        <dbReference type="Proteomes" id="UP000824120"/>
    </source>
</evidence>
<evidence type="ECO:0000313" key="2">
    <source>
        <dbReference type="EMBL" id="KAG5605334.1"/>
    </source>
</evidence>
<gene>
    <name evidence="2" type="ORF">H5410_026826</name>
</gene>
<dbReference type="InterPro" id="IPR001932">
    <property type="entry name" value="PPM-type_phosphatase-like_dom"/>
</dbReference>
<protein>
    <recommendedName>
        <fullName evidence="1">PPM-type phosphatase domain-containing protein</fullName>
    </recommendedName>
</protein>
<organism evidence="2 3">
    <name type="scientific">Solanum commersonii</name>
    <name type="common">Commerson's wild potato</name>
    <name type="synonym">Commerson's nightshade</name>
    <dbReference type="NCBI Taxonomy" id="4109"/>
    <lineage>
        <taxon>Eukaryota</taxon>
        <taxon>Viridiplantae</taxon>
        <taxon>Streptophyta</taxon>
        <taxon>Embryophyta</taxon>
        <taxon>Tracheophyta</taxon>
        <taxon>Spermatophyta</taxon>
        <taxon>Magnoliopsida</taxon>
        <taxon>eudicotyledons</taxon>
        <taxon>Gunneridae</taxon>
        <taxon>Pentapetalae</taxon>
        <taxon>asterids</taxon>
        <taxon>lamiids</taxon>
        <taxon>Solanales</taxon>
        <taxon>Solanaceae</taxon>
        <taxon>Solanoideae</taxon>
        <taxon>Solaneae</taxon>
        <taxon>Solanum</taxon>
    </lineage>
</organism>
<dbReference type="AlphaFoldDB" id="A0A9J5Z2N7"/>
<dbReference type="SUPFAM" id="SSF81606">
    <property type="entry name" value="PP2C-like"/>
    <property type="match status" value="1"/>
</dbReference>
<accession>A0A9J5Z2N7</accession>
<dbReference type="Gene3D" id="3.60.40.10">
    <property type="entry name" value="PPM-type phosphatase domain"/>
    <property type="match status" value="1"/>
</dbReference>
<comment type="caution">
    <text evidence="2">The sequence shown here is derived from an EMBL/GenBank/DDBJ whole genome shotgun (WGS) entry which is preliminary data.</text>
</comment>
<dbReference type="OrthoDB" id="10264738at2759"/>
<sequence>MIRNNYLNPYVISKPEITFVKRNVDDEYLILASGDFWDMVSSETACLVARECLEEDAIFYSKVN</sequence>
<reference evidence="2 3" key="1">
    <citation type="submission" date="2020-09" db="EMBL/GenBank/DDBJ databases">
        <title>De no assembly of potato wild relative species, Solanum commersonii.</title>
        <authorList>
            <person name="Cho K."/>
        </authorList>
    </citation>
    <scope>NUCLEOTIDE SEQUENCE [LARGE SCALE GENOMIC DNA]</scope>
    <source>
        <strain evidence="2">LZ3.2</strain>
        <tissue evidence="2">Leaf</tissue>
    </source>
</reference>
<dbReference type="Proteomes" id="UP000824120">
    <property type="component" value="Chromosome 5"/>
</dbReference>
<name>A0A9J5Z2N7_SOLCO</name>
<dbReference type="Pfam" id="PF00481">
    <property type="entry name" value="PP2C"/>
    <property type="match status" value="1"/>
</dbReference>
<proteinExistence type="predicted"/>